<sequence length="67" mass="7045">MQVIGAEQVGDPVDDQVDRDLPAGETGVRRPDVGEGLLDRRDDLLGLPPRPSVVPVMRVGAIALSAS</sequence>
<gene>
    <name evidence="2" type="ORF">I4I81_09690</name>
</gene>
<reference evidence="2 3" key="1">
    <citation type="submission" date="2020-11" db="EMBL/GenBank/DDBJ databases">
        <title>Pseudonocardia abyssalis sp. nov. and Pseudonocardia oceani sp. nov., description and phylogenomic analysis of two novel actinomycetes isolated from the deep Southern Ocean.</title>
        <authorList>
            <person name="Parra J."/>
        </authorList>
    </citation>
    <scope>NUCLEOTIDE SEQUENCE [LARGE SCALE GENOMIC DNA]</scope>
    <source>
        <strain evidence="2 3">KRD-168</strain>
    </source>
</reference>
<dbReference type="Proteomes" id="UP000694287">
    <property type="component" value="Unassembled WGS sequence"/>
</dbReference>
<protein>
    <submittedName>
        <fullName evidence="2">Uncharacterized protein</fullName>
    </submittedName>
</protein>
<feature type="region of interest" description="Disordered" evidence="1">
    <location>
        <begin position="1"/>
        <end position="35"/>
    </location>
</feature>
<feature type="compositionally biased region" description="Basic and acidic residues" evidence="1">
    <location>
        <begin position="16"/>
        <end position="35"/>
    </location>
</feature>
<comment type="caution">
    <text evidence="2">The sequence shown here is derived from an EMBL/GenBank/DDBJ whole genome shotgun (WGS) entry which is preliminary data.</text>
</comment>
<evidence type="ECO:0000313" key="2">
    <source>
        <dbReference type="EMBL" id="MBW0134529.1"/>
    </source>
</evidence>
<proteinExistence type="predicted"/>
<dbReference type="EMBL" id="JADQDK010000001">
    <property type="protein sequence ID" value="MBW0134529.1"/>
    <property type="molecule type" value="Genomic_DNA"/>
</dbReference>
<accession>A0ABS6UQK7</accession>
<keyword evidence="3" id="KW-1185">Reference proteome</keyword>
<organism evidence="2 3">
    <name type="scientific">Pseudonocardia abyssalis</name>
    <dbReference type="NCBI Taxonomy" id="2792008"/>
    <lineage>
        <taxon>Bacteria</taxon>
        <taxon>Bacillati</taxon>
        <taxon>Actinomycetota</taxon>
        <taxon>Actinomycetes</taxon>
        <taxon>Pseudonocardiales</taxon>
        <taxon>Pseudonocardiaceae</taxon>
        <taxon>Pseudonocardia</taxon>
    </lineage>
</organism>
<dbReference type="RefSeq" id="WP_218602745.1">
    <property type="nucleotide sequence ID" value="NZ_JADQDJ010000082.1"/>
</dbReference>
<evidence type="ECO:0000256" key="1">
    <source>
        <dbReference type="SAM" id="MobiDB-lite"/>
    </source>
</evidence>
<name>A0ABS6UQK7_9PSEU</name>
<evidence type="ECO:0000313" key="3">
    <source>
        <dbReference type="Proteomes" id="UP000694287"/>
    </source>
</evidence>